<evidence type="ECO:0000313" key="10">
    <source>
        <dbReference type="Proteomes" id="UP000824175"/>
    </source>
</evidence>
<sequence>MLVTGDTIAFVGLSDPRHEREWIQLETLKNFFASYGVNVFISPLLYEMECSRPAWAKELMRLFEHPDVKAIFDVSGGNLANGILPYLDFERIRQAEKPFFGYSDLTSVLNAIYTMTGKPSYLFQLRTLCWSQAKQQQARLVASLFEQRHDLFDVQWEWLSRERMHGVVVGGNVRCFLKLAGTPYFPDLTERLLFLESYGGKENLIRSYFYQLAGMGAFQKASGLMLGTFTELEKEGGRIEDIVHEVVPADLPVVKTRQIGHGEDSRALVIGETLQLERGDSHA</sequence>
<gene>
    <name evidence="9" type="ORF">IAD15_11220</name>
</gene>
<dbReference type="Gene3D" id="3.50.30.60">
    <property type="entry name" value="LD-carboxypeptidase A C-terminal domain-like"/>
    <property type="match status" value="1"/>
</dbReference>
<dbReference type="Pfam" id="PF02016">
    <property type="entry name" value="Peptidase_S66"/>
    <property type="match status" value="1"/>
</dbReference>
<dbReference type="GO" id="GO:0006508">
    <property type="term" value="P:proteolysis"/>
    <property type="evidence" value="ECO:0007669"/>
    <property type="project" value="UniProtKB-KW"/>
</dbReference>
<keyword evidence="2" id="KW-0121">Carboxypeptidase</keyword>
<feature type="active site" description="Charge relay system" evidence="6">
    <location>
        <position position="196"/>
    </location>
</feature>
<evidence type="ECO:0000256" key="5">
    <source>
        <dbReference type="ARBA" id="ARBA00022825"/>
    </source>
</evidence>
<keyword evidence="5" id="KW-0720">Serine protease</keyword>
<evidence type="ECO:0000259" key="7">
    <source>
        <dbReference type="Pfam" id="PF02016"/>
    </source>
</evidence>
<evidence type="ECO:0000313" key="9">
    <source>
        <dbReference type="EMBL" id="HIU14615.1"/>
    </source>
</evidence>
<evidence type="ECO:0000259" key="8">
    <source>
        <dbReference type="Pfam" id="PF17676"/>
    </source>
</evidence>
<dbReference type="SUPFAM" id="SSF52317">
    <property type="entry name" value="Class I glutamine amidotransferase-like"/>
    <property type="match status" value="1"/>
</dbReference>
<dbReference type="Gene3D" id="3.40.50.10740">
    <property type="entry name" value="Class I glutamine amidotransferase-like"/>
    <property type="match status" value="1"/>
</dbReference>
<accession>A0A9D1HPW1</accession>
<dbReference type="PANTHER" id="PTHR30237:SF2">
    <property type="entry name" value="MUREIN TETRAPEPTIDE CARBOXYPEPTIDASE"/>
    <property type="match status" value="1"/>
</dbReference>
<organism evidence="9 10">
    <name type="scientific">Candidatus Fimiplasma intestinipullorum</name>
    <dbReference type="NCBI Taxonomy" id="2840825"/>
    <lineage>
        <taxon>Bacteria</taxon>
        <taxon>Bacillati</taxon>
        <taxon>Bacillota</taxon>
        <taxon>Clostridia</taxon>
        <taxon>Eubacteriales</taxon>
        <taxon>Candidatus Fimiplasma</taxon>
    </lineage>
</organism>
<dbReference type="GO" id="GO:0004180">
    <property type="term" value="F:carboxypeptidase activity"/>
    <property type="evidence" value="ECO:0007669"/>
    <property type="project" value="UniProtKB-KW"/>
</dbReference>
<proteinExistence type="inferred from homology"/>
<evidence type="ECO:0000256" key="3">
    <source>
        <dbReference type="ARBA" id="ARBA00022670"/>
    </source>
</evidence>
<dbReference type="AlphaFoldDB" id="A0A9D1HPW1"/>
<dbReference type="InterPro" id="IPR040921">
    <property type="entry name" value="Peptidase_S66C"/>
</dbReference>
<dbReference type="InterPro" id="IPR029062">
    <property type="entry name" value="Class_I_gatase-like"/>
</dbReference>
<evidence type="ECO:0000256" key="4">
    <source>
        <dbReference type="ARBA" id="ARBA00022801"/>
    </source>
</evidence>
<keyword evidence="3" id="KW-0645">Protease</keyword>
<evidence type="ECO:0000256" key="6">
    <source>
        <dbReference type="PIRSR" id="PIRSR028757-1"/>
    </source>
</evidence>
<name>A0A9D1HPW1_9FIRM</name>
<evidence type="ECO:0000256" key="1">
    <source>
        <dbReference type="ARBA" id="ARBA00010233"/>
    </source>
</evidence>
<dbReference type="Pfam" id="PF17676">
    <property type="entry name" value="Peptidase_S66C"/>
    <property type="match status" value="1"/>
</dbReference>
<dbReference type="EMBL" id="DVMJ01000103">
    <property type="protein sequence ID" value="HIU14615.1"/>
    <property type="molecule type" value="Genomic_DNA"/>
</dbReference>
<feature type="active site" description="Charge relay system" evidence="6">
    <location>
        <position position="261"/>
    </location>
</feature>
<protein>
    <submittedName>
        <fullName evidence="9">LD-carboxypeptidase</fullName>
    </submittedName>
</protein>
<feature type="active site" description="Nucleophile" evidence="6">
    <location>
        <position position="103"/>
    </location>
</feature>
<dbReference type="Proteomes" id="UP000824175">
    <property type="component" value="Unassembled WGS sequence"/>
</dbReference>
<feature type="domain" description="LD-carboxypeptidase N-terminal" evidence="7">
    <location>
        <begin position="8"/>
        <end position="120"/>
    </location>
</feature>
<comment type="similarity">
    <text evidence="1">Belongs to the peptidase S66 family.</text>
</comment>
<reference evidence="9" key="1">
    <citation type="submission" date="2020-10" db="EMBL/GenBank/DDBJ databases">
        <authorList>
            <person name="Gilroy R."/>
        </authorList>
    </citation>
    <scope>NUCLEOTIDE SEQUENCE</scope>
    <source>
        <strain evidence="9">CHK195-11698</strain>
    </source>
</reference>
<dbReference type="GO" id="GO:0008236">
    <property type="term" value="F:serine-type peptidase activity"/>
    <property type="evidence" value="ECO:0007669"/>
    <property type="project" value="UniProtKB-KW"/>
</dbReference>
<dbReference type="SUPFAM" id="SSF141986">
    <property type="entry name" value="LD-carboxypeptidase A C-terminal domain-like"/>
    <property type="match status" value="1"/>
</dbReference>
<dbReference type="PIRSF" id="PIRSF028757">
    <property type="entry name" value="LD-carboxypeptidase"/>
    <property type="match status" value="1"/>
</dbReference>
<dbReference type="InterPro" id="IPR027478">
    <property type="entry name" value="LdcA_N"/>
</dbReference>
<keyword evidence="4" id="KW-0378">Hydrolase</keyword>
<dbReference type="InterPro" id="IPR040449">
    <property type="entry name" value="Peptidase_S66_N"/>
</dbReference>
<dbReference type="InterPro" id="IPR027461">
    <property type="entry name" value="Carboxypeptidase_A_C_sf"/>
</dbReference>
<dbReference type="PANTHER" id="PTHR30237">
    <property type="entry name" value="MURAMOYLTETRAPEPTIDE CARBOXYPEPTIDASE"/>
    <property type="match status" value="1"/>
</dbReference>
<evidence type="ECO:0000256" key="2">
    <source>
        <dbReference type="ARBA" id="ARBA00022645"/>
    </source>
</evidence>
<feature type="domain" description="LD-carboxypeptidase C-terminal" evidence="8">
    <location>
        <begin position="166"/>
        <end position="276"/>
    </location>
</feature>
<reference evidence="9" key="2">
    <citation type="journal article" date="2021" name="PeerJ">
        <title>Extensive microbial diversity within the chicken gut microbiome revealed by metagenomics and culture.</title>
        <authorList>
            <person name="Gilroy R."/>
            <person name="Ravi A."/>
            <person name="Getino M."/>
            <person name="Pursley I."/>
            <person name="Horton D.L."/>
            <person name="Alikhan N.F."/>
            <person name="Baker D."/>
            <person name="Gharbi K."/>
            <person name="Hall N."/>
            <person name="Watson M."/>
            <person name="Adriaenssens E.M."/>
            <person name="Foster-Nyarko E."/>
            <person name="Jarju S."/>
            <person name="Secka A."/>
            <person name="Antonio M."/>
            <person name="Oren A."/>
            <person name="Chaudhuri R.R."/>
            <person name="La Ragione R."/>
            <person name="Hildebrand F."/>
            <person name="Pallen M.J."/>
        </authorList>
    </citation>
    <scope>NUCLEOTIDE SEQUENCE</scope>
    <source>
        <strain evidence="9">CHK195-11698</strain>
    </source>
</reference>
<comment type="caution">
    <text evidence="9">The sequence shown here is derived from an EMBL/GenBank/DDBJ whole genome shotgun (WGS) entry which is preliminary data.</text>
</comment>
<dbReference type="InterPro" id="IPR003507">
    <property type="entry name" value="S66_fam"/>
</dbReference>